<dbReference type="Pfam" id="PF00106">
    <property type="entry name" value="adh_short"/>
    <property type="match status" value="1"/>
</dbReference>
<comment type="similarity">
    <text evidence="1 3">Belongs to the short-chain dehydrogenases/reductases (SDR) family.</text>
</comment>
<feature type="domain" description="Ketoreductase" evidence="4">
    <location>
        <begin position="12"/>
        <end position="184"/>
    </location>
</feature>
<sequence length="266" mass="28556">MNIFSKEALAHKHILITGATGGIGYETAKTAAAMGAKITATGRNEEKLDKLKEELLQLTAEENLFLMPADLADPKSREELVAAAEEKLGFINGLVNSAGVGGGNIVEALDEETLEQVMNLNFNSTLFLTQLVYQRMLERKEGDIVNLASLSGLRGTHGNSAYAASKFAVVGWTQSMAVEAIEHNIRVNAVCPGYVDTEMAWNSIRKKAEKKGISFEEGMEEAKKSIPSGQLSTPQEVANVIVFLLTDAAPNIVGESLKISGGSVMR</sequence>
<dbReference type="GO" id="GO:0008206">
    <property type="term" value="P:bile acid metabolic process"/>
    <property type="evidence" value="ECO:0007669"/>
    <property type="project" value="UniProtKB-ARBA"/>
</dbReference>
<dbReference type="InterPro" id="IPR050259">
    <property type="entry name" value="SDR"/>
</dbReference>
<evidence type="ECO:0000256" key="3">
    <source>
        <dbReference type="RuleBase" id="RU000363"/>
    </source>
</evidence>
<dbReference type="InterPro" id="IPR036291">
    <property type="entry name" value="NAD(P)-bd_dom_sf"/>
</dbReference>
<dbReference type="FunFam" id="3.40.50.720:FF:000084">
    <property type="entry name" value="Short-chain dehydrogenase reductase"/>
    <property type="match status" value="1"/>
</dbReference>
<dbReference type="Gene3D" id="3.40.50.720">
    <property type="entry name" value="NAD(P)-binding Rossmann-like Domain"/>
    <property type="match status" value="1"/>
</dbReference>
<dbReference type="GO" id="GO:0016491">
    <property type="term" value="F:oxidoreductase activity"/>
    <property type="evidence" value="ECO:0007669"/>
    <property type="project" value="UniProtKB-KW"/>
</dbReference>
<protein>
    <submittedName>
        <fullName evidence="5">Putative ketoacyl reductase</fullName>
    </submittedName>
</protein>
<evidence type="ECO:0000313" key="6">
    <source>
        <dbReference type="Proteomes" id="UP000043699"/>
    </source>
</evidence>
<evidence type="ECO:0000256" key="2">
    <source>
        <dbReference type="ARBA" id="ARBA00023002"/>
    </source>
</evidence>
<dbReference type="CDD" id="cd05233">
    <property type="entry name" value="SDR_c"/>
    <property type="match status" value="1"/>
</dbReference>
<name>A0A098EPC7_9BACL</name>
<dbReference type="InterPro" id="IPR020904">
    <property type="entry name" value="Sc_DH/Rdtase_CS"/>
</dbReference>
<accession>A0A098EPC7</accession>
<keyword evidence="6" id="KW-1185">Reference proteome</keyword>
<dbReference type="EMBL" id="CCXS01000001">
    <property type="protein sequence ID" value="CEG23665.1"/>
    <property type="molecule type" value="Genomic_DNA"/>
</dbReference>
<dbReference type="OrthoDB" id="9803333at2"/>
<dbReference type="SMART" id="SM00822">
    <property type="entry name" value="PKS_KR"/>
    <property type="match status" value="1"/>
</dbReference>
<reference evidence="5 6" key="1">
    <citation type="submission" date="2014-09" db="EMBL/GenBank/DDBJ databases">
        <authorList>
            <person name="Urmite Genomes Urmite Genomes"/>
        </authorList>
    </citation>
    <scope>NUCLEOTIDE SEQUENCE [LARGE SCALE GENOMIC DNA]</scope>
    <source>
        <strain evidence="5 6">ES2</strain>
    </source>
</reference>
<dbReference type="STRING" id="1499687.BN1080_02669"/>
<dbReference type="PROSITE" id="PS00061">
    <property type="entry name" value="ADH_SHORT"/>
    <property type="match status" value="1"/>
</dbReference>
<evidence type="ECO:0000256" key="1">
    <source>
        <dbReference type="ARBA" id="ARBA00006484"/>
    </source>
</evidence>
<dbReference type="InterPro" id="IPR057326">
    <property type="entry name" value="KR_dom"/>
</dbReference>
<gene>
    <name evidence="5" type="primary">actIII</name>
    <name evidence="5" type="ORF">BN1080_02669</name>
</gene>
<evidence type="ECO:0000313" key="5">
    <source>
        <dbReference type="EMBL" id="CEG23665.1"/>
    </source>
</evidence>
<organism evidence="5 6">
    <name type="scientific">Planococcus massiliensis</name>
    <dbReference type="NCBI Taxonomy" id="1499687"/>
    <lineage>
        <taxon>Bacteria</taxon>
        <taxon>Bacillati</taxon>
        <taxon>Bacillota</taxon>
        <taxon>Bacilli</taxon>
        <taxon>Bacillales</taxon>
        <taxon>Caryophanaceae</taxon>
        <taxon>Planococcus</taxon>
    </lineage>
</organism>
<dbReference type="PANTHER" id="PTHR42879:SF2">
    <property type="entry name" value="3-OXOACYL-[ACYL-CARRIER-PROTEIN] REDUCTASE FABG"/>
    <property type="match status" value="1"/>
</dbReference>
<dbReference type="Proteomes" id="UP000043699">
    <property type="component" value="Unassembled WGS sequence"/>
</dbReference>
<keyword evidence="2" id="KW-0560">Oxidoreductase</keyword>
<dbReference type="PRINTS" id="PR00081">
    <property type="entry name" value="GDHRDH"/>
</dbReference>
<dbReference type="PRINTS" id="PR00080">
    <property type="entry name" value="SDRFAMILY"/>
</dbReference>
<proteinExistence type="inferred from homology"/>
<dbReference type="SUPFAM" id="SSF51735">
    <property type="entry name" value="NAD(P)-binding Rossmann-fold domains"/>
    <property type="match status" value="1"/>
</dbReference>
<dbReference type="InterPro" id="IPR002347">
    <property type="entry name" value="SDR_fam"/>
</dbReference>
<dbReference type="PANTHER" id="PTHR42879">
    <property type="entry name" value="3-OXOACYL-(ACYL-CARRIER-PROTEIN) REDUCTASE"/>
    <property type="match status" value="1"/>
</dbReference>
<dbReference type="AlphaFoldDB" id="A0A098EPC7"/>
<dbReference type="RefSeq" id="WP_052652538.1">
    <property type="nucleotide sequence ID" value="NZ_CCXS01000001.1"/>
</dbReference>
<evidence type="ECO:0000259" key="4">
    <source>
        <dbReference type="SMART" id="SM00822"/>
    </source>
</evidence>